<dbReference type="RefSeq" id="WP_067785988.1">
    <property type="nucleotide sequence ID" value="NZ_CP016545.1"/>
</dbReference>
<dbReference type="KEGG" id="anh:A6F65_00690"/>
<gene>
    <name evidence="1" type="ORF">A6F65_00690</name>
</gene>
<protein>
    <submittedName>
        <fullName evidence="1">Uncharacterized protein</fullName>
    </submittedName>
</protein>
<proteinExistence type="predicted"/>
<name>A0A1C7D6N2_9SPHN</name>
<dbReference type="OrthoDB" id="6025791at2"/>
<accession>A0A1C7D6N2</accession>
<keyword evidence="2" id="KW-1185">Reference proteome</keyword>
<organism evidence="1 2">
    <name type="scientific">Paraurantiacibacter namhicola</name>
    <dbReference type="NCBI Taxonomy" id="645517"/>
    <lineage>
        <taxon>Bacteria</taxon>
        <taxon>Pseudomonadati</taxon>
        <taxon>Pseudomonadota</taxon>
        <taxon>Alphaproteobacteria</taxon>
        <taxon>Sphingomonadales</taxon>
        <taxon>Erythrobacteraceae</taxon>
        <taxon>Paraurantiacibacter</taxon>
    </lineage>
</organism>
<evidence type="ECO:0000313" key="2">
    <source>
        <dbReference type="Proteomes" id="UP000092698"/>
    </source>
</evidence>
<dbReference type="Proteomes" id="UP000092698">
    <property type="component" value="Chromosome"/>
</dbReference>
<dbReference type="AlphaFoldDB" id="A0A1C7D6N2"/>
<evidence type="ECO:0000313" key="1">
    <source>
        <dbReference type="EMBL" id="ANU07012.1"/>
    </source>
</evidence>
<sequence length="184" mass="19502">MKDTIILIASAALVAGLGSGLEGAPAAAQDVDLQRTLNEATAEPDSYEETVTVEIDAEVEEEAPAEGDGDDYLSKMFSGKPFLEGDAMAAALAEADKFPLGSSKNPVRVSQPQGQRAYLRRLRCPGGDQPAFGRVGNVGPGVFDSIVDLYEVECADGSVHEIYMDMYHAGHVEDRPVPGFTITP</sequence>
<reference evidence="1 2" key="1">
    <citation type="submission" date="2016-07" db="EMBL/GenBank/DDBJ databases">
        <title>Complete genome sequence of Altererythrobacter namhicola JCM 16345T, containing esterase-encoding genes.</title>
        <authorList>
            <person name="Cheng H."/>
            <person name="Wu Y.-H."/>
            <person name="Jian S.-L."/>
            <person name="Huo Y.-Y."/>
            <person name="Wang C.-S."/>
            <person name="Xu X.-W."/>
        </authorList>
    </citation>
    <scope>NUCLEOTIDE SEQUENCE [LARGE SCALE GENOMIC DNA]</scope>
    <source>
        <strain evidence="1 2">JCM 16345</strain>
    </source>
</reference>
<dbReference type="EMBL" id="CP016545">
    <property type="protein sequence ID" value="ANU07012.1"/>
    <property type="molecule type" value="Genomic_DNA"/>
</dbReference>